<keyword evidence="9 12" id="KW-0720">Serine protease</keyword>
<feature type="domain" description="Subtilisin-like protease fibronectin type-III" evidence="17">
    <location>
        <begin position="1405"/>
        <end position="1498"/>
    </location>
</feature>
<dbReference type="FunFam" id="3.40.50.200:FF:000006">
    <property type="entry name" value="Subtilisin-like protease SBT1.5"/>
    <property type="match status" value="2"/>
</dbReference>
<keyword evidence="8 12" id="KW-0378">Hydrolase</keyword>
<comment type="similarity">
    <text evidence="3 12">Belongs to the peptidase S8 family.</text>
</comment>
<dbReference type="SUPFAM" id="SSF52743">
    <property type="entry name" value="Subtilisin-like"/>
    <property type="match status" value="2"/>
</dbReference>
<evidence type="ECO:0000256" key="8">
    <source>
        <dbReference type="ARBA" id="ARBA00022801"/>
    </source>
</evidence>
<comment type="function">
    <text evidence="1">Required for arbuscular mycorrhiza (AM) development during AM symbiosis with AM fungi (e.g. Glomeromycota intraradices).</text>
</comment>
<keyword evidence="10" id="KW-0325">Glycoprotein</keyword>
<evidence type="ECO:0000313" key="18">
    <source>
        <dbReference type="EMBL" id="TYK15479.1"/>
    </source>
</evidence>
<keyword evidence="13" id="KW-0472">Membrane</keyword>
<evidence type="ECO:0000256" key="3">
    <source>
        <dbReference type="ARBA" id="ARBA00011073"/>
    </source>
</evidence>
<dbReference type="InterPro" id="IPR046450">
    <property type="entry name" value="PA_dom_sf"/>
</dbReference>
<dbReference type="InterPro" id="IPR010259">
    <property type="entry name" value="S8pro/Inhibitor_I9"/>
</dbReference>
<dbReference type="InterPro" id="IPR041469">
    <property type="entry name" value="Subtilisin-like_FN3"/>
</dbReference>
<evidence type="ECO:0000256" key="9">
    <source>
        <dbReference type="ARBA" id="ARBA00022825"/>
    </source>
</evidence>
<dbReference type="GO" id="GO:0009610">
    <property type="term" value="P:response to symbiotic fungus"/>
    <property type="evidence" value="ECO:0007669"/>
    <property type="project" value="UniProtKB-ARBA"/>
</dbReference>
<dbReference type="Pfam" id="PF05922">
    <property type="entry name" value="Inhibitor_I9"/>
    <property type="match status" value="1"/>
</dbReference>
<evidence type="ECO:0000256" key="5">
    <source>
        <dbReference type="ARBA" id="ARBA00022525"/>
    </source>
</evidence>
<dbReference type="InterPro" id="IPR003137">
    <property type="entry name" value="PA_domain"/>
</dbReference>
<dbReference type="Gene3D" id="2.60.40.2310">
    <property type="match status" value="2"/>
</dbReference>
<evidence type="ECO:0000259" key="16">
    <source>
        <dbReference type="Pfam" id="PF05922"/>
    </source>
</evidence>
<evidence type="ECO:0000256" key="7">
    <source>
        <dbReference type="ARBA" id="ARBA00022729"/>
    </source>
</evidence>
<dbReference type="InterPro" id="IPR045051">
    <property type="entry name" value="SBT"/>
</dbReference>
<proteinExistence type="inferred from homology"/>
<dbReference type="FunFam" id="2.60.40.2310:FF:000001">
    <property type="entry name" value="Subtilisin-like protease SBT1.5"/>
    <property type="match status" value="1"/>
</dbReference>
<dbReference type="InterPro" id="IPR000209">
    <property type="entry name" value="Peptidase_S8/S53_dom"/>
</dbReference>
<gene>
    <name evidence="18" type="ORF">E5676_scaffold477G00570</name>
</gene>
<evidence type="ECO:0000256" key="1">
    <source>
        <dbReference type="ARBA" id="ARBA00002076"/>
    </source>
</evidence>
<accession>A0A5D3CZ66</accession>
<feature type="domain" description="PA" evidence="15">
    <location>
        <begin position="1123"/>
        <end position="1205"/>
    </location>
</feature>
<comment type="caution">
    <text evidence="18">The sequence shown here is derived from an EMBL/GenBank/DDBJ whole genome shotgun (WGS) entry which is preliminary data.</text>
</comment>
<evidence type="ECO:0000259" key="17">
    <source>
        <dbReference type="Pfam" id="PF17766"/>
    </source>
</evidence>
<evidence type="ECO:0000256" key="10">
    <source>
        <dbReference type="ARBA" id="ARBA00023180"/>
    </source>
</evidence>
<feature type="active site" description="Charge relay system" evidence="11 12">
    <location>
        <position position="954"/>
    </location>
</feature>
<dbReference type="PROSITE" id="PS51892">
    <property type="entry name" value="SUBTILASE"/>
    <property type="match status" value="2"/>
</dbReference>
<keyword evidence="6 12" id="KW-0645">Protease</keyword>
<keyword evidence="7" id="KW-0732">Signal</keyword>
<evidence type="ECO:0000256" key="6">
    <source>
        <dbReference type="ARBA" id="ARBA00022670"/>
    </source>
</evidence>
<name>A0A5D3CZ66_CUCMM</name>
<dbReference type="GO" id="GO:0006508">
    <property type="term" value="P:proteolysis"/>
    <property type="evidence" value="ECO:0007669"/>
    <property type="project" value="UniProtKB-KW"/>
</dbReference>
<dbReference type="InterPro" id="IPR036852">
    <property type="entry name" value="Peptidase_S8/S53_dom_sf"/>
</dbReference>
<feature type="domain" description="Peptidase S8/S53" evidence="14">
    <location>
        <begin position="868"/>
        <end position="1327"/>
    </location>
</feature>
<organism evidence="18 19">
    <name type="scientific">Cucumis melo var. makuwa</name>
    <name type="common">Oriental melon</name>
    <dbReference type="NCBI Taxonomy" id="1194695"/>
    <lineage>
        <taxon>Eukaryota</taxon>
        <taxon>Viridiplantae</taxon>
        <taxon>Streptophyta</taxon>
        <taxon>Embryophyta</taxon>
        <taxon>Tracheophyta</taxon>
        <taxon>Spermatophyta</taxon>
        <taxon>Magnoliopsida</taxon>
        <taxon>eudicotyledons</taxon>
        <taxon>Gunneridae</taxon>
        <taxon>Pentapetalae</taxon>
        <taxon>rosids</taxon>
        <taxon>fabids</taxon>
        <taxon>Cucurbitales</taxon>
        <taxon>Cucurbitaceae</taxon>
        <taxon>Benincaseae</taxon>
        <taxon>Cucumis</taxon>
    </lineage>
</organism>
<comment type="subcellular location">
    <subcellularLocation>
        <location evidence="2">Secreted</location>
        <location evidence="2">Extracellular space</location>
        <location evidence="2">Apoplast</location>
    </subcellularLocation>
</comment>
<feature type="active site" description="Charge relay system" evidence="11 12">
    <location>
        <position position="1290"/>
    </location>
</feature>
<feature type="domain" description="Peptidase S8/S53" evidence="14">
    <location>
        <begin position="72"/>
        <end position="468"/>
    </location>
</feature>
<reference evidence="18 19" key="1">
    <citation type="submission" date="2019-08" db="EMBL/GenBank/DDBJ databases">
        <title>Draft genome sequences of two oriental melons (Cucumis melo L. var makuwa).</title>
        <authorList>
            <person name="Kwon S.-Y."/>
        </authorList>
    </citation>
    <scope>NUCLEOTIDE SEQUENCE [LARGE SCALE GENOMIC DNA]</scope>
    <source>
        <strain evidence="19">cv. Chang Bougi</strain>
        <tissue evidence="18">Leaf</tissue>
    </source>
</reference>
<dbReference type="InterPro" id="IPR037045">
    <property type="entry name" value="S8pro/Inhibitor_I9_sf"/>
</dbReference>
<feature type="domain" description="Subtilisin-like protease fibronectin type-III" evidence="17">
    <location>
        <begin position="544"/>
        <end position="636"/>
    </location>
</feature>
<feature type="transmembrane region" description="Helical" evidence="13">
    <location>
        <begin position="678"/>
        <end position="704"/>
    </location>
</feature>
<dbReference type="FunFam" id="3.50.30.30:FF:000005">
    <property type="entry name" value="subtilisin-like protease SBT1.5"/>
    <property type="match status" value="2"/>
</dbReference>
<dbReference type="Pfam" id="PF00082">
    <property type="entry name" value="Peptidase_S8"/>
    <property type="match status" value="2"/>
</dbReference>
<evidence type="ECO:0000256" key="13">
    <source>
        <dbReference type="SAM" id="Phobius"/>
    </source>
</evidence>
<dbReference type="PROSITE" id="PS00138">
    <property type="entry name" value="SUBTILASE_SER"/>
    <property type="match status" value="2"/>
</dbReference>
<dbReference type="Gene3D" id="3.30.70.80">
    <property type="entry name" value="Peptidase S8 propeptide/proteinase inhibitor I9"/>
    <property type="match status" value="1"/>
</dbReference>
<evidence type="ECO:0000313" key="19">
    <source>
        <dbReference type="Proteomes" id="UP000321947"/>
    </source>
</evidence>
<dbReference type="Gene3D" id="3.50.30.30">
    <property type="match status" value="2"/>
</dbReference>
<dbReference type="Proteomes" id="UP000321947">
    <property type="component" value="Unassembled WGS sequence"/>
</dbReference>
<feature type="transmembrane region" description="Helical" evidence="13">
    <location>
        <begin position="716"/>
        <end position="739"/>
    </location>
</feature>
<feature type="active site" description="Charge relay system" evidence="11 12">
    <location>
        <position position="877"/>
    </location>
</feature>
<dbReference type="Gene3D" id="3.40.50.200">
    <property type="entry name" value="Peptidase S8/S53 domain"/>
    <property type="match status" value="2"/>
</dbReference>
<dbReference type="GO" id="GO:0004252">
    <property type="term" value="F:serine-type endopeptidase activity"/>
    <property type="evidence" value="ECO:0007669"/>
    <property type="project" value="UniProtKB-UniRule"/>
</dbReference>
<keyword evidence="4" id="KW-0052">Apoplast</keyword>
<dbReference type="InterPro" id="IPR015500">
    <property type="entry name" value="Peptidase_S8_subtilisin-rel"/>
</dbReference>
<sequence length="1503" mass="160486">MKILKGWLILITNCLDPSLEGVWGESKSFGEHGIVGAVPSKWKGGCTDKTPDGVSCNRKLIGAKYFNKGFLAYLNSQNLTASVINSTRDYDGHGSHTLSTAGGSYVSGASVFGLGVGTAKGGSPKARVASYKVCWPLEDGGCFEADIAEAFDHAIHDRVDVLSLSLGGEPADYYDDGIAIAAFHAVKKGIPVVCSAGNSGPAAQTVSNTAPWILTVGASTLDREFQAPVELQNGHSYMGSSLSKGLKGDKLYPLITGAEAKAKNATAEVAMLCKPKTLDHSKVKGKILVCLRGDTARVDKGEQAALAGAVGMILCNDKLSGFETIADPHVLPASHINYNDGQAVFSYIKSTKNPMGSLIPPSAKVNTKPAPSMAAFSSRGPNLISPEIIKPDVTAPGVNIIAAFSEAVSPTGEPFDNRTVPFITMSGTSMSCPHVSGLVGLLRTLHPHWSPSAIKSAIMTSARIRDNTKKPMLDGGSPDLAPATPFAYGSGHIRPTGAIDPGLVYDLSPNDYLEFLCASGYNEKTIQAFSDGPFKCPASASILNFNYPSIGVQNLTGSVTLTRKLKNVSTPGVYKARVMHPNGVKVLVKPKVLKFERVGEEKRFELIITGDVPENQVVDGVLIWTDGKHFVRSPIVRRASRHSSPRVSSDEAQPLPQQFFKPLQFSVFIPTTSPTSSIFSVLFIHATSLINPIFLVTFTIDIAIQLTTTTSLQLTLLSSLLVCNFLFFLSLFTFFWLLIDACEYNDPCSLENDGSYVVLLGSHSHGLEVTEKDFESVVDSHHKLLGSFLRSDEKAKDSIFYSYKKHINGFAATLDDEDATRLANHPEVAAVLPNKPKDLYTTHSWEFMHLEKNGVVPPSSPWRMAKFGKDVIIANLDTGVWPESKSFGEHGIDGPAPSKWKGGCTDKSPDGVPCNKKLIGAKYFNKGYLEYLKSENSTVDLSSIINSTRDYDGHGSHTLSTAAGNYVFGASVFGSGIGTAKGGSPKARVAAYKVCWPFEQGGCFDADITEAFDHAIHDGVDVLSLSLGGDPIKYSEDSIAIASFHAVKKGIPVVCAVGNSGPTPKTASNTAPWILTVGASTLDREFYAPVVLQNGHRFMGSSHSKGLTGRKLYPLITGAQAKAGNANEDDAMLCKPETLDHSKVKGKILVCLRGETARLDKGKQAALAGAVGMILCNDKLSGSSIVPDFHLLPASHINYQDGQVLLSYINSARNPMGYLIPPLAKVNTKPAPTMAVFSSRGPNTISPEIIKPDVTAPGVNIIAAFSEAISPTRDASDNRTTPFITMSGTSMSCPHVAGLVGLLRNLHPDWSPSAIKSAIMTSSQVRDNTLNPMIDGGSLDLAPATPFAYGSGHINPTGAIDPGLVYDLSPNDYLEFLCASGYDEKTIRAFSDEPFKCPPASSVLNLNYPSIGVQNLKGSVSVTRKLKNVGSPGVYRAQILHPNGVVVSVKPRFLKFERVGEEKSFELTLAGVVPKDRVGYGALIWSDGRHVVRSPIVVSSGLF</sequence>
<evidence type="ECO:0000259" key="14">
    <source>
        <dbReference type="Pfam" id="PF00082"/>
    </source>
</evidence>
<protein>
    <submittedName>
        <fullName evidence="18">Subtilisin-like protease SBT5.4</fullName>
    </submittedName>
</protein>
<dbReference type="EMBL" id="SSTD01008482">
    <property type="protein sequence ID" value="TYK15479.1"/>
    <property type="molecule type" value="Genomic_DNA"/>
</dbReference>
<dbReference type="Pfam" id="PF02225">
    <property type="entry name" value="PA"/>
    <property type="match status" value="2"/>
</dbReference>
<dbReference type="GO" id="GO:0009609">
    <property type="term" value="P:response to symbiotic bacterium"/>
    <property type="evidence" value="ECO:0007669"/>
    <property type="project" value="UniProtKB-ARBA"/>
</dbReference>
<dbReference type="InterPro" id="IPR023828">
    <property type="entry name" value="Peptidase_S8_Ser-AS"/>
</dbReference>
<dbReference type="CDD" id="cd04852">
    <property type="entry name" value="Peptidases_S8_3"/>
    <property type="match status" value="2"/>
</dbReference>
<dbReference type="InterPro" id="IPR034197">
    <property type="entry name" value="Peptidases_S8_3"/>
</dbReference>
<dbReference type="CDD" id="cd02120">
    <property type="entry name" value="PA_subtilisin_like"/>
    <property type="match status" value="2"/>
</dbReference>
<keyword evidence="5" id="KW-0964">Secreted</keyword>
<evidence type="ECO:0000256" key="11">
    <source>
        <dbReference type="PIRSR" id="PIRSR615500-1"/>
    </source>
</evidence>
<comment type="caution">
    <text evidence="12">Lacks conserved residue(s) required for the propagation of feature annotation.</text>
</comment>
<keyword evidence="13" id="KW-1133">Transmembrane helix</keyword>
<dbReference type="PANTHER" id="PTHR10795">
    <property type="entry name" value="PROPROTEIN CONVERTASE SUBTILISIN/KEXIN"/>
    <property type="match status" value="1"/>
</dbReference>
<dbReference type="GO" id="GO:0048046">
    <property type="term" value="C:apoplast"/>
    <property type="evidence" value="ECO:0007669"/>
    <property type="project" value="UniProtKB-SubCell"/>
</dbReference>
<dbReference type="PRINTS" id="PR00723">
    <property type="entry name" value="SUBTILISIN"/>
</dbReference>
<evidence type="ECO:0000256" key="2">
    <source>
        <dbReference type="ARBA" id="ARBA00004271"/>
    </source>
</evidence>
<keyword evidence="13" id="KW-0812">Transmembrane</keyword>
<evidence type="ECO:0000256" key="4">
    <source>
        <dbReference type="ARBA" id="ARBA00022523"/>
    </source>
</evidence>
<evidence type="ECO:0000259" key="15">
    <source>
        <dbReference type="Pfam" id="PF02225"/>
    </source>
</evidence>
<evidence type="ECO:0000256" key="12">
    <source>
        <dbReference type="PROSITE-ProRule" id="PRU01240"/>
    </source>
</evidence>
<dbReference type="FunFam" id="3.30.70.80:FF:000002">
    <property type="entry name" value="Subtilisin-like protease SBT5.3"/>
    <property type="match status" value="1"/>
</dbReference>
<feature type="domain" description="Inhibitor I9" evidence="16">
    <location>
        <begin position="755"/>
        <end position="836"/>
    </location>
</feature>
<feature type="domain" description="PA" evidence="15">
    <location>
        <begin position="268"/>
        <end position="343"/>
    </location>
</feature>
<dbReference type="SUPFAM" id="SSF52025">
    <property type="entry name" value="PA domain"/>
    <property type="match status" value="2"/>
</dbReference>
<dbReference type="Pfam" id="PF17766">
    <property type="entry name" value="fn3_6"/>
    <property type="match status" value="2"/>
</dbReference>